<evidence type="ECO:0000259" key="15">
    <source>
        <dbReference type="PROSITE" id="PS50112"/>
    </source>
</evidence>
<feature type="transmembrane region" description="Helical" evidence="11">
    <location>
        <begin position="358"/>
        <end position="381"/>
    </location>
</feature>
<dbReference type="InterPro" id="IPR001610">
    <property type="entry name" value="PAC"/>
</dbReference>
<feature type="modified residue" description="4-aspartylphosphate" evidence="8">
    <location>
        <position position="1458"/>
    </location>
</feature>
<dbReference type="InterPro" id="IPR013656">
    <property type="entry name" value="PAS_4"/>
</dbReference>
<dbReference type="SUPFAM" id="SSF47226">
    <property type="entry name" value="Histidine-containing phosphotransfer domain, HPT domain"/>
    <property type="match status" value="1"/>
</dbReference>
<dbReference type="Pfam" id="PF02518">
    <property type="entry name" value="HATPase_c"/>
    <property type="match status" value="1"/>
</dbReference>
<dbReference type="InterPro" id="IPR013767">
    <property type="entry name" value="PAS_fold"/>
</dbReference>
<dbReference type="GO" id="GO:0006355">
    <property type="term" value="P:regulation of DNA-templated transcription"/>
    <property type="evidence" value="ECO:0007669"/>
    <property type="project" value="InterPro"/>
</dbReference>
<dbReference type="Pfam" id="PF00512">
    <property type="entry name" value="HisKA"/>
    <property type="match status" value="1"/>
</dbReference>
<dbReference type="EMBL" id="CP020370">
    <property type="protein sequence ID" value="AUB80445.1"/>
    <property type="molecule type" value="Genomic_DNA"/>
</dbReference>
<dbReference type="InterPro" id="IPR011006">
    <property type="entry name" value="CheY-like_superfamily"/>
</dbReference>
<dbReference type="SUPFAM" id="SSF55874">
    <property type="entry name" value="ATPase domain of HSP90 chaperone/DNA topoisomerase II/histidine kinase"/>
    <property type="match status" value="1"/>
</dbReference>
<evidence type="ECO:0000256" key="1">
    <source>
        <dbReference type="ARBA" id="ARBA00000085"/>
    </source>
</evidence>
<dbReference type="PRINTS" id="PR00344">
    <property type="entry name" value="BCTRLSENSOR"/>
</dbReference>
<dbReference type="Pfam" id="PF13185">
    <property type="entry name" value="GAF_2"/>
    <property type="match status" value="2"/>
</dbReference>
<dbReference type="PROSITE" id="PS50110">
    <property type="entry name" value="RESPONSE_REGULATORY"/>
    <property type="match status" value="1"/>
</dbReference>
<dbReference type="Gene3D" id="3.40.50.2300">
    <property type="match status" value="1"/>
</dbReference>
<keyword evidence="6" id="KW-0902">Two-component regulatory system</keyword>
<evidence type="ECO:0000256" key="8">
    <source>
        <dbReference type="PROSITE-ProRule" id="PRU00169"/>
    </source>
</evidence>
<name>A0A2K8U4H3_9GAMM</name>
<dbReference type="RefSeq" id="WP_100918246.1">
    <property type="nucleotide sequence ID" value="NZ_CP020370.1"/>
</dbReference>
<dbReference type="Pfam" id="PF00989">
    <property type="entry name" value="PAS"/>
    <property type="match status" value="1"/>
</dbReference>
<feature type="domain" description="Histidine kinase" evidence="13">
    <location>
        <begin position="1151"/>
        <end position="1374"/>
    </location>
</feature>
<dbReference type="InterPro" id="IPR035965">
    <property type="entry name" value="PAS-like_dom_sf"/>
</dbReference>
<keyword evidence="4" id="KW-0808">Transferase</keyword>
<dbReference type="InterPro" id="IPR029016">
    <property type="entry name" value="GAF-like_dom_sf"/>
</dbReference>
<feature type="domain" description="PAC" evidence="16">
    <location>
        <begin position="926"/>
        <end position="977"/>
    </location>
</feature>
<dbReference type="InterPro" id="IPR029057">
    <property type="entry name" value="PRTase-like"/>
</dbReference>
<comment type="catalytic activity">
    <reaction evidence="1">
        <text>ATP + protein L-histidine = ADP + protein N-phospho-L-histidine.</text>
        <dbReference type="EC" id="2.7.13.3"/>
    </reaction>
</comment>
<evidence type="ECO:0000256" key="3">
    <source>
        <dbReference type="ARBA" id="ARBA00022553"/>
    </source>
</evidence>
<dbReference type="CDD" id="cd00082">
    <property type="entry name" value="HisKA"/>
    <property type="match status" value="1"/>
</dbReference>
<feature type="coiled-coil region" evidence="9">
    <location>
        <begin position="376"/>
        <end position="403"/>
    </location>
</feature>
<feature type="modified residue" description="Phosphohistidine" evidence="7">
    <location>
        <position position="1620"/>
    </location>
</feature>
<feature type="compositionally biased region" description="Low complexity" evidence="10">
    <location>
        <begin position="1535"/>
        <end position="1551"/>
    </location>
</feature>
<keyword evidence="11" id="KW-0812">Transmembrane</keyword>
<dbReference type="Gene3D" id="3.30.450.20">
    <property type="entry name" value="PAS domain"/>
    <property type="match status" value="3"/>
</dbReference>
<dbReference type="SUPFAM" id="SSF55785">
    <property type="entry name" value="PYP-like sensor domain (PAS domain)"/>
    <property type="match status" value="3"/>
</dbReference>
<dbReference type="CDD" id="cd00130">
    <property type="entry name" value="PAS"/>
    <property type="match status" value="3"/>
</dbReference>
<dbReference type="InterPro" id="IPR000700">
    <property type="entry name" value="PAS-assoc_C"/>
</dbReference>
<gene>
    <name evidence="18" type="ORF">THSYN_05440</name>
</gene>
<feature type="domain" description="Response regulatory" evidence="14">
    <location>
        <begin position="1409"/>
        <end position="1525"/>
    </location>
</feature>
<dbReference type="SUPFAM" id="SSF55781">
    <property type="entry name" value="GAF domain-like"/>
    <property type="match status" value="2"/>
</dbReference>
<keyword evidence="5" id="KW-0418">Kinase</keyword>
<evidence type="ECO:0000256" key="12">
    <source>
        <dbReference type="SAM" id="SignalP"/>
    </source>
</evidence>
<dbReference type="GO" id="GO:0000155">
    <property type="term" value="F:phosphorelay sensor kinase activity"/>
    <property type="evidence" value="ECO:0007669"/>
    <property type="project" value="InterPro"/>
</dbReference>
<dbReference type="Pfam" id="PF01627">
    <property type="entry name" value="Hpt"/>
    <property type="match status" value="1"/>
</dbReference>
<dbReference type="InterPro" id="IPR036890">
    <property type="entry name" value="HATPase_C_sf"/>
</dbReference>
<dbReference type="Pfam" id="PF00072">
    <property type="entry name" value="Response_reg"/>
    <property type="match status" value="1"/>
</dbReference>
<proteinExistence type="predicted"/>
<dbReference type="KEGG" id="tsy:THSYN_05440"/>
<dbReference type="InterPro" id="IPR036097">
    <property type="entry name" value="HisK_dim/P_sf"/>
</dbReference>
<dbReference type="CDD" id="cd17546">
    <property type="entry name" value="REC_hyHK_CKI1_RcsC-like"/>
    <property type="match status" value="1"/>
</dbReference>
<dbReference type="GO" id="GO:0005524">
    <property type="term" value="F:ATP binding"/>
    <property type="evidence" value="ECO:0007669"/>
    <property type="project" value="UniProtKB-KW"/>
</dbReference>
<dbReference type="SUPFAM" id="SSF53271">
    <property type="entry name" value="PRTase-like"/>
    <property type="match status" value="1"/>
</dbReference>
<keyword evidence="11" id="KW-1133">Transmembrane helix</keyword>
<accession>A0A2K8U4H3</accession>
<evidence type="ECO:0000256" key="10">
    <source>
        <dbReference type="SAM" id="MobiDB-lite"/>
    </source>
</evidence>
<feature type="domain" description="PAC" evidence="16">
    <location>
        <begin position="468"/>
        <end position="521"/>
    </location>
</feature>
<evidence type="ECO:0000256" key="9">
    <source>
        <dbReference type="SAM" id="Coils"/>
    </source>
</evidence>
<dbReference type="SMART" id="SM00065">
    <property type="entry name" value="GAF"/>
    <property type="match status" value="2"/>
</dbReference>
<dbReference type="SUPFAM" id="SSF52172">
    <property type="entry name" value="CheY-like"/>
    <property type="match status" value="1"/>
</dbReference>
<evidence type="ECO:0000256" key="11">
    <source>
        <dbReference type="SAM" id="Phobius"/>
    </source>
</evidence>
<evidence type="ECO:0000259" key="17">
    <source>
        <dbReference type="PROSITE" id="PS50894"/>
    </source>
</evidence>
<dbReference type="SMART" id="SM00388">
    <property type="entry name" value="HisKA"/>
    <property type="match status" value="1"/>
</dbReference>
<dbReference type="InterPro" id="IPR003661">
    <property type="entry name" value="HisK_dim/P_dom"/>
</dbReference>
<dbReference type="Proteomes" id="UP000232638">
    <property type="component" value="Chromosome"/>
</dbReference>
<dbReference type="PROSITE" id="PS50894">
    <property type="entry name" value="HPT"/>
    <property type="match status" value="1"/>
</dbReference>
<dbReference type="Gene3D" id="1.20.120.160">
    <property type="entry name" value="HPT domain"/>
    <property type="match status" value="1"/>
</dbReference>
<evidence type="ECO:0000313" key="18">
    <source>
        <dbReference type="EMBL" id="AUB80445.1"/>
    </source>
</evidence>
<feature type="region of interest" description="Disordered" evidence="10">
    <location>
        <begin position="1533"/>
        <end position="1555"/>
    </location>
</feature>
<dbReference type="Gene3D" id="3.30.565.10">
    <property type="entry name" value="Histidine kinase-like ATPase, C-terminal domain"/>
    <property type="match status" value="1"/>
</dbReference>
<evidence type="ECO:0000259" key="13">
    <source>
        <dbReference type="PROSITE" id="PS50109"/>
    </source>
</evidence>
<feature type="domain" description="PAS" evidence="15">
    <location>
        <begin position="393"/>
        <end position="465"/>
    </location>
</feature>
<dbReference type="Pfam" id="PF08448">
    <property type="entry name" value="PAS_4"/>
    <property type="match status" value="1"/>
</dbReference>
<feature type="domain" description="PAS" evidence="15">
    <location>
        <begin position="847"/>
        <end position="899"/>
    </location>
</feature>
<evidence type="ECO:0000256" key="7">
    <source>
        <dbReference type="PROSITE-ProRule" id="PRU00110"/>
    </source>
</evidence>
<sequence length="1684" mass="178352">MLLRLAAAVLLSALIGLSSALAGVLTGTGAAQAETGTAAVAAPAPLVVVLASYHQGDAWTDQEVAGLLAGLKSADPALVPMVEYLDTKRFPDPGHLAFLQETLARKYRERPPALVIALDNPAFDLLRTYPQDLFPGVPVVFAGVNGFHPEWLHERPATTGVAEVEDIAGTLELALRLHPGTRRVLVIDDDTASGRAMRRAMQAMVPDLGGRVAVDFAPAVPFAELAGQLAALPPDSLVLILTYVTDAADRVFSREESTHLIAAASPVPVYAMHATRLGHGIVGGLLLDGREHGAQAAALARRVLAGEDPTRVPVELSRSYPEFDDDELRRLRIAATALPPDSRVINRPVTLYAQYRGLVLGALTVLASLSFALLVLTLATLRARRAEAALRQAQERLDLAVQGANLGLYDADFRTGTVRFNECYEHLLGYAPGQLQLTAAGWLELIHPADRSRVEQSATQSRRTRARFEAEYRVRHRAGHWLWVLDRGHAFDWDADGEPRRGAGTLLDITGRKESEERIARLSRLYQTLSDTSQAIVRTPDETELFRQVCDIALRLAGFGLVWIGLADRAHNRVLPVAAAGAAAQSLRTLAIPLDPPPPPGTTLAAAVLAAGASLVSNDWAADQGPGGGGEASAPTGLGAVACLPLRRGGQPVGVLEVGAAGPGYFDAEVMALLEEMAQDLSYALDNLDRSRALAESHALIAAQKAFYEDILGRVQEGILATDAQQRVTYTNPAMTRIAGVSAAAFLGRHALDGFAPETVGELRPLFLQAMEARTPTPWALQLVTPQGRDAWQAGWLLPRFGAAGYLGMICTVRDITAEHTAELALAQQRDQLEATVTARTAALRAAQEEQRLILESSASGLCGLAPDGTISFANPAACRLLGYPAEALVGAALHDLVHHSRPDGSPYPAAQCPMGATLRDGHTVRVDDEVFWRADGQAIPVIYSAHPMVRDTVTVGAVVSFLDITERRRLEERLRRLAGAVEGIAGVRDLAGLAGIVCAAARRLTGADGACLVLRDGETCHYVGEDAIGPLWAGRRFPLDASAAGWVIRHAAPLTLDDIAEDPRVPPDLYEGTFVRGLCVVPVGRTQPLGAIGCYWAQPHRTRDEAVDLAQALADATAVGLANLDLIARLTEARATAEHLAQVKSLFLANMSHEIRTPMNAILGLAHLLHRGTRDPDQHDKLGKIAKAANHLLAILNDILDFSKIEAGKLELEECEVDLAAVLAHAAALVADEARAKGLELAVHLDPALTADPMLRGDPTRLTQLVLNYLVNAVKFTERGTIALEAGIITEGPDARLVRCAVRDTGPGIDPADQGRLFDAFEQLDPSTTRRHGGTGLGLAINRRLAERMGGAVGVQSRPGAGSTFWFTARLGRGARASGGAGDQPSAAAAQATDAAELALRRAHPGARVLLAEDNPINQEVALELLRGAGLHADLAADGAQAVALARAAPYDLILMDMQMPVLDGLEATALIRALPGYAATPILALTANAFGEDRARCLAAGMNDHVGKPVDPAVLFAALLRWLPPGAAPPIPAADAGADPAAGPRAAADTTPQRTAPLARLAAIPGLDTALALRHLAGRVERLAHLLRVFADSHREAPARLRERLDCGDGDGARRIAHGLKGAAATLGATAIQAQALDLELALREARSRAELEPLIERLEETLGALLDALRAALEPGTASEG</sequence>
<evidence type="ECO:0000313" key="19">
    <source>
        <dbReference type="Proteomes" id="UP000232638"/>
    </source>
</evidence>
<keyword evidence="3 8" id="KW-0597">Phosphoprotein</keyword>
<dbReference type="SMART" id="SM00387">
    <property type="entry name" value="HATPase_c"/>
    <property type="match status" value="1"/>
</dbReference>
<dbReference type="PROSITE" id="PS50113">
    <property type="entry name" value="PAC"/>
    <property type="match status" value="2"/>
</dbReference>
<dbReference type="InterPro" id="IPR004358">
    <property type="entry name" value="Sig_transdc_His_kin-like_C"/>
</dbReference>
<dbReference type="GO" id="GO:0005886">
    <property type="term" value="C:plasma membrane"/>
    <property type="evidence" value="ECO:0007669"/>
    <property type="project" value="UniProtKB-SubCell"/>
</dbReference>
<dbReference type="NCBIfam" id="TIGR00229">
    <property type="entry name" value="sensory_box"/>
    <property type="match status" value="3"/>
</dbReference>
<dbReference type="InterPro" id="IPR005467">
    <property type="entry name" value="His_kinase_dom"/>
</dbReference>
<dbReference type="OrthoDB" id="5290456at2"/>
<dbReference type="PANTHER" id="PTHR45339:SF5">
    <property type="entry name" value="HISTIDINE KINASE"/>
    <property type="match status" value="1"/>
</dbReference>
<dbReference type="InterPro" id="IPR008207">
    <property type="entry name" value="Sig_transdc_His_kin_Hpt_dom"/>
</dbReference>
<dbReference type="SUPFAM" id="SSF47384">
    <property type="entry name" value="Homodimeric domain of signal transducing histidine kinase"/>
    <property type="match status" value="1"/>
</dbReference>
<feature type="domain" description="PAS" evidence="15">
    <location>
        <begin position="704"/>
        <end position="774"/>
    </location>
</feature>
<dbReference type="Gene3D" id="3.30.450.40">
    <property type="match status" value="2"/>
</dbReference>
<keyword evidence="12" id="KW-0732">Signal</keyword>
<evidence type="ECO:0000259" key="14">
    <source>
        <dbReference type="PROSITE" id="PS50110"/>
    </source>
</evidence>
<dbReference type="SMART" id="SM00086">
    <property type="entry name" value="PAC"/>
    <property type="match status" value="2"/>
</dbReference>
<keyword evidence="19" id="KW-1185">Reference proteome</keyword>
<dbReference type="Gene3D" id="1.10.287.130">
    <property type="match status" value="1"/>
</dbReference>
<dbReference type="SMART" id="SM00448">
    <property type="entry name" value="REC"/>
    <property type="match status" value="1"/>
</dbReference>
<dbReference type="EC" id="2.7.13.3" evidence="2"/>
<evidence type="ECO:0000256" key="2">
    <source>
        <dbReference type="ARBA" id="ARBA00012438"/>
    </source>
</evidence>
<dbReference type="InterPro" id="IPR003594">
    <property type="entry name" value="HATPase_dom"/>
</dbReference>
<evidence type="ECO:0000259" key="16">
    <source>
        <dbReference type="PROSITE" id="PS50113"/>
    </source>
</evidence>
<dbReference type="PROSITE" id="PS50112">
    <property type="entry name" value="PAS"/>
    <property type="match status" value="3"/>
</dbReference>
<dbReference type="PANTHER" id="PTHR45339">
    <property type="entry name" value="HYBRID SIGNAL TRANSDUCTION HISTIDINE KINASE J"/>
    <property type="match status" value="1"/>
</dbReference>
<dbReference type="InterPro" id="IPR003018">
    <property type="entry name" value="GAF"/>
</dbReference>
<protein>
    <recommendedName>
        <fullName evidence="2">histidine kinase</fullName>
        <ecNumber evidence="2">2.7.13.3</ecNumber>
    </recommendedName>
</protein>
<dbReference type="FunFam" id="3.30.565.10:FF:000010">
    <property type="entry name" value="Sensor histidine kinase RcsC"/>
    <property type="match status" value="1"/>
</dbReference>
<dbReference type="InterPro" id="IPR001789">
    <property type="entry name" value="Sig_transdc_resp-reg_receiver"/>
</dbReference>
<evidence type="ECO:0000256" key="6">
    <source>
        <dbReference type="ARBA" id="ARBA00023012"/>
    </source>
</evidence>
<feature type="domain" description="HPt" evidence="17">
    <location>
        <begin position="1581"/>
        <end position="1675"/>
    </location>
</feature>
<reference evidence="18 19" key="1">
    <citation type="submission" date="2017-03" db="EMBL/GenBank/DDBJ databases">
        <title>Complete genome sequence of Candidatus 'Thiodictyon syntrophicum' sp. nov. strain Cad16T, a photolithoautotroph purple sulfur bacterium isolated from an alpine meromictic lake.</title>
        <authorList>
            <person name="Luedin S.M."/>
            <person name="Pothier J.F."/>
            <person name="Danza F."/>
            <person name="Storelli N."/>
            <person name="Wittwer M."/>
            <person name="Tonolla M."/>
        </authorList>
    </citation>
    <scope>NUCLEOTIDE SEQUENCE [LARGE SCALE GENOMIC DNA]</scope>
    <source>
        <strain evidence="18 19">Cad16T</strain>
    </source>
</reference>
<dbReference type="Pfam" id="PF08447">
    <property type="entry name" value="PAS_3"/>
    <property type="match status" value="1"/>
</dbReference>
<keyword evidence="9" id="KW-0175">Coiled coil</keyword>
<dbReference type="InterPro" id="IPR013655">
    <property type="entry name" value="PAS_fold_3"/>
</dbReference>
<dbReference type="CDD" id="cd16922">
    <property type="entry name" value="HATPase_EvgS-ArcB-TorS-like"/>
    <property type="match status" value="1"/>
</dbReference>
<evidence type="ECO:0000256" key="4">
    <source>
        <dbReference type="ARBA" id="ARBA00022679"/>
    </source>
</evidence>
<dbReference type="InterPro" id="IPR036641">
    <property type="entry name" value="HPT_dom_sf"/>
</dbReference>
<dbReference type="PROSITE" id="PS50109">
    <property type="entry name" value="HIS_KIN"/>
    <property type="match status" value="1"/>
</dbReference>
<feature type="signal peptide" evidence="12">
    <location>
        <begin position="1"/>
        <end position="22"/>
    </location>
</feature>
<dbReference type="InterPro" id="IPR000014">
    <property type="entry name" value="PAS"/>
</dbReference>
<organism evidence="18 19">
    <name type="scientific">Candidatus Thiodictyon syntrophicum</name>
    <dbReference type="NCBI Taxonomy" id="1166950"/>
    <lineage>
        <taxon>Bacteria</taxon>
        <taxon>Pseudomonadati</taxon>
        <taxon>Pseudomonadota</taxon>
        <taxon>Gammaproteobacteria</taxon>
        <taxon>Chromatiales</taxon>
        <taxon>Chromatiaceae</taxon>
        <taxon>Thiodictyon</taxon>
    </lineage>
</organism>
<feature type="chain" id="PRO_5014914233" description="histidine kinase" evidence="12">
    <location>
        <begin position="23"/>
        <end position="1684"/>
    </location>
</feature>
<dbReference type="SMART" id="SM00091">
    <property type="entry name" value="PAS"/>
    <property type="match status" value="3"/>
</dbReference>
<keyword evidence="11" id="KW-0472">Membrane</keyword>
<evidence type="ECO:0000256" key="5">
    <source>
        <dbReference type="ARBA" id="ARBA00022777"/>
    </source>
</evidence>